<gene>
    <name evidence="1" type="ORF">EL26_01785</name>
</gene>
<accession>A0A074LRK3</accession>
<evidence type="ECO:0000313" key="2">
    <source>
        <dbReference type="Proteomes" id="UP000027931"/>
    </source>
</evidence>
<organism evidence="1 2">
    <name type="scientific">Tumebacillus flagellatus</name>
    <dbReference type="NCBI Taxonomy" id="1157490"/>
    <lineage>
        <taxon>Bacteria</taxon>
        <taxon>Bacillati</taxon>
        <taxon>Bacillota</taxon>
        <taxon>Bacilli</taxon>
        <taxon>Bacillales</taxon>
        <taxon>Alicyclobacillaceae</taxon>
        <taxon>Tumebacillus</taxon>
    </lineage>
</organism>
<protein>
    <submittedName>
        <fullName evidence="1">Uncharacterized protein</fullName>
    </submittedName>
</protein>
<dbReference type="Proteomes" id="UP000027931">
    <property type="component" value="Unassembled WGS sequence"/>
</dbReference>
<evidence type="ECO:0000313" key="1">
    <source>
        <dbReference type="EMBL" id="KEO84766.1"/>
    </source>
</evidence>
<dbReference type="AlphaFoldDB" id="A0A074LRK3"/>
<dbReference type="STRING" id="1157490.EL26_01785"/>
<comment type="caution">
    <text evidence="1">The sequence shown here is derived from an EMBL/GenBank/DDBJ whole genome shotgun (WGS) entry which is preliminary data.</text>
</comment>
<dbReference type="eggNOG" id="ENOG5033D5T">
    <property type="taxonomic scope" value="Bacteria"/>
</dbReference>
<dbReference type="OrthoDB" id="80936at2"/>
<sequence>MAFTLEQAQKHLETWMAAELAVATGQSYTIGTRSLTRANLKDIRDSITYWRGEVDRLSGTTRRPRVRRIVPLG</sequence>
<dbReference type="Pfam" id="PF19645">
    <property type="entry name" value="DUF6148"/>
    <property type="match status" value="1"/>
</dbReference>
<dbReference type="RefSeq" id="WP_038083837.1">
    <property type="nucleotide sequence ID" value="NZ_JMIR01000002.1"/>
</dbReference>
<name>A0A074LRK3_9BACL</name>
<dbReference type="InterPro" id="IPR046146">
    <property type="entry name" value="DUF6148"/>
</dbReference>
<dbReference type="EMBL" id="JMIR01000002">
    <property type="protein sequence ID" value="KEO84766.1"/>
    <property type="molecule type" value="Genomic_DNA"/>
</dbReference>
<reference evidence="1 2" key="1">
    <citation type="journal article" date="2013" name="Int. J. Syst. Evol. Microbiol.">
        <title>Tumebacillus flagellatus sp. nov., an alpha-amylase/pullulanase-producing bacterium isolated from cassava wastewater.</title>
        <authorList>
            <person name="Wang Q."/>
            <person name="Xie N."/>
            <person name="Qin Y."/>
            <person name="Shen N."/>
            <person name="Zhu J."/>
            <person name="Mi H."/>
            <person name="Huang R."/>
        </authorList>
    </citation>
    <scope>NUCLEOTIDE SEQUENCE [LARGE SCALE GENOMIC DNA]</scope>
    <source>
        <strain evidence="1 2">GST4</strain>
    </source>
</reference>
<keyword evidence="2" id="KW-1185">Reference proteome</keyword>
<proteinExistence type="predicted"/>